<dbReference type="InterPro" id="IPR015500">
    <property type="entry name" value="Peptidase_S8_subtilisin-rel"/>
</dbReference>
<dbReference type="PROSITE" id="PS00137">
    <property type="entry name" value="SUBTILASE_HIS"/>
    <property type="match status" value="1"/>
</dbReference>
<dbReference type="InterPro" id="IPR023828">
    <property type="entry name" value="Peptidase_S8_Ser-AS"/>
</dbReference>
<evidence type="ECO:0000256" key="4">
    <source>
        <dbReference type="ARBA" id="ARBA00022825"/>
    </source>
</evidence>
<dbReference type="InterPro" id="IPR050131">
    <property type="entry name" value="Peptidase_S8_subtilisin-like"/>
</dbReference>
<dbReference type="EMBL" id="WRXO01000017">
    <property type="protein sequence ID" value="MVT45176.1"/>
    <property type="molecule type" value="Genomic_DNA"/>
</dbReference>
<protein>
    <submittedName>
        <fullName evidence="9">S8 family serine peptidase</fullName>
    </submittedName>
</protein>
<comment type="caution">
    <text evidence="9">The sequence shown here is derived from an EMBL/GenBank/DDBJ whole genome shotgun (WGS) entry which is preliminary data.</text>
</comment>
<evidence type="ECO:0000256" key="3">
    <source>
        <dbReference type="ARBA" id="ARBA00022801"/>
    </source>
</evidence>
<proteinExistence type="inferred from homology"/>
<keyword evidence="2 6" id="KW-0645">Protease</keyword>
<dbReference type="PROSITE" id="PS51892">
    <property type="entry name" value="SUBTILASE"/>
    <property type="match status" value="1"/>
</dbReference>
<evidence type="ECO:0000313" key="9">
    <source>
        <dbReference type="EMBL" id="MVT45176.1"/>
    </source>
</evidence>
<feature type="active site" description="Charge relay system" evidence="5 6">
    <location>
        <position position="603"/>
    </location>
</feature>
<evidence type="ECO:0000256" key="2">
    <source>
        <dbReference type="ARBA" id="ARBA00022670"/>
    </source>
</evidence>
<dbReference type="RefSeq" id="WP_157303961.1">
    <property type="nucleotide sequence ID" value="NZ_BAAAZB010000027.1"/>
</dbReference>
<feature type="active site" description="Charge relay system" evidence="5 6">
    <location>
        <position position="224"/>
    </location>
</feature>
<dbReference type="InterPro" id="IPR000209">
    <property type="entry name" value="Peptidase_S8/S53_dom"/>
</dbReference>
<accession>A0A6N8JLC1</accession>
<dbReference type="InterPro" id="IPR036852">
    <property type="entry name" value="Peptidase_S8/S53_dom_sf"/>
</dbReference>
<dbReference type="OrthoDB" id="9792152at2"/>
<gene>
    <name evidence="9" type="ORF">GO495_31600</name>
</gene>
<sequence>MEPVWSKFDNELADIYSTYLALKSTPVTPGQYLHTALKNNPEEIFLTLQYKGSLQAIEAAGFKTASVEREGVANGHVMYEQLGDLSAHPDVIKLVYGHEMHPNIDTSTLEILARGTTAGTGCIWSVVPSTGVFTGMTGEGVVIGIIDTGIDYRHESFQKENSTDTRIFRIWDQGLVPVAGESSPAVGLLSAGPTYGVEYTEGNINGALATPATFNVRTRDCNSHGTHVAGIAAGNGKQKNFSTDPRFVFTGVAPKATLVIVKMLYPEIDPGVNQVKRFKDAVSYILNVAGARPVVINCSFGRDTGPHDGLVEDGIDGQEIFLESTFAAATGKICVFAAGNSARHRQHAIITIPAGGAIEIPFDLDDPRSSRSDFNTCATVENTLPLGLDLWYNNSVAGVTIGMKQPPPDAAFHPSPGVAVGAALFNHPSAANKEFSISHTTTNVTRNASPLSRKHISVTIFPNGLIHRNGRYTVKLTGPAGAVIHLWCRQARGYQIKLAPDAAIPAGVNVTDANTISGPAHTPSVVTVGAYDDADGHMACFSSQGPLVDYSGSGVLAAKPELSAPGVKIWSAKSYHTTAEPMGSVFFAIRDILGGYTQKGGTSMASPHIAGVVALMLQKKSTQTVAEIKTALQSTARARPQTFPATETCPQTSAGTLPATPLVSASIAGSGKVDANHGWSIIVP</sequence>
<evidence type="ECO:0000313" key="10">
    <source>
        <dbReference type="Proteomes" id="UP000468388"/>
    </source>
</evidence>
<dbReference type="Gene3D" id="2.60.120.1290">
    <property type="match status" value="1"/>
</dbReference>
<evidence type="ECO:0000259" key="8">
    <source>
        <dbReference type="Pfam" id="PF00082"/>
    </source>
</evidence>
<keyword evidence="4 6" id="KW-0720">Serine protease</keyword>
<dbReference type="GO" id="GO:0006508">
    <property type="term" value="P:proteolysis"/>
    <property type="evidence" value="ECO:0007669"/>
    <property type="project" value="UniProtKB-KW"/>
</dbReference>
<dbReference type="InterPro" id="IPR022398">
    <property type="entry name" value="Peptidase_S8_His-AS"/>
</dbReference>
<evidence type="ECO:0000256" key="7">
    <source>
        <dbReference type="RuleBase" id="RU003355"/>
    </source>
</evidence>
<evidence type="ECO:0000256" key="1">
    <source>
        <dbReference type="ARBA" id="ARBA00011073"/>
    </source>
</evidence>
<dbReference type="InterPro" id="IPR023827">
    <property type="entry name" value="Peptidase_S8_Asp-AS"/>
</dbReference>
<keyword evidence="10" id="KW-1185">Reference proteome</keyword>
<dbReference type="SUPFAM" id="SSF52743">
    <property type="entry name" value="Subtilisin-like"/>
    <property type="match status" value="1"/>
</dbReference>
<feature type="domain" description="Peptidase S8/S53" evidence="8">
    <location>
        <begin position="510"/>
        <end position="639"/>
    </location>
</feature>
<comment type="similarity">
    <text evidence="1 6 7">Belongs to the peptidase S8 family.</text>
</comment>
<evidence type="ECO:0000256" key="5">
    <source>
        <dbReference type="PIRSR" id="PIRSR615500-1"/>
    </source>
</evidence>
<dbReference type="PRINTS" id="PR00723">
    <property type="entry name" value="SUBTILISIN"/>
</dbReference>
<feature type="active site" description="Charge relay system" evidence="5 6">
    <location>
        <position position="147"/>
    </location>
</feature>
<feature type="domain" description="Peptidase S8/S53" evidence="8">
    <location>
        <begin position="138"/>
        <end position="348"/>
    </location>
</feature>
<dbReference type="Pfam" id="PF00082">
    <property type="entry name" value="Peptidase_S8"/>
    <property type="match status" value="2"/>
</dbReference>
<dbReference type="AlphaFoldDB" id="A0A6N8JLC1"/>
<keyword evidence="3 6" id="KW-0378">Hydrolase</keyword>
<dbReference type="GO" id="GO:0004252">
    <property type="term" value="F:serine-type endopeptidase activity"/>
    <property type="evidence" value="ECO:0007669"/>
    <property type="project" value="UniProtKB-UniRule"/>
</dbReference>
<evidence type="ECO:0000256" key="6">
    <source>
        <dbReference type="PROSITE-ProRule" id="PRU01240"/>
    </source>
</evidence>
<dbReference type="Gene3D" id="3.40.50.200">
    <property type="entry name" value="Peptidase S8/S53 domain"/>
    <property type="match status" value="1"/>
</dbReference>
<name>A0A6N8JLC1_9BACT</name>
<dbReference type="PROSITE" id="PS00136">
    <property type="entry name" value="SUBTILASE_ASP"/>
    <property type="match status" value="1"/>
</dbReference>
<organism evidence="9 10">
    <name type="scientific">Chitinophaga oryziterrae</name>
    <dbReference type="NCBI Taxonomy" id="1031224"/>
    <lineage>
        <taxon>Bacteria</taxon>
        <taxon>Pseudomonadati</taxon>
        <taxon>Bacteroidota</taxon>
        <taxon>Chitinophagia</taxon>
        <taxon>Chitinophagales</taxon>
        <taxon>Chitinophagaceae</taxon>
        <taxon>Chitinophaga</taxon>
    </lineage>
</organism>
<dbReference type="PANTHER" id="PTHR43806:SF11">
    <property type="entry name" value="CEREVISIN-RELATED"/>
    <property type="match status" value="1"/>
</dbReference>
<dbReference type="PROSITE" id="PS00138">
    <property type="entry name" value="SUBTILASE_SER"/>
    <property type="match status" value="1"/>
</dbReference>
<dbReference type="Proteomes" id="UP000468388">
    <property type="component" value="Unassembled WGS sequence"/>
</dbReference>
<dbReference type="PANTHER" id="PTHR43806">
    <property type="entry name" value="PEPTIDASE S8"/>
    <property type="match status" value="1"/>
</dbReference>
<reference evidence="9 10" key="1">
    <citation type="submission" date="2019-12" db="EMBL/GenBank/DDBJ databases">
        <title>The draft genomic sequence of strain Chitinophaga oryziterrae JCM 16595.</title>
        <authorList>
            <person name="Zhang X."/>
        </authorList>
    </citation>
    <scope>NUCLEOTIDE SEQUENCE [LARGE SCALE GENOMIC DNA]</scope>
    <source>
        <strain evidence="9 10">JCM 16595</strain>
    </source>
</reference>